<dbReference type="RefSeq" id="WP_170115590.1">
    <property type="nucleotide sequence ID" value="NZ_CP022163.1"/>
</dbReference>
<proteinExistence type="predicted"/>
<dbReference type="EMBL" id="CP022163">
    <property type="protein sequence ID" value="ATB31488.1"/>
    <property type="molecule type" value="Genomic_DNA"/>
</dbReference>
<evidence type="ECO:0000313" key="3">
    <source>
        <dbReference type="Proteomes" id="UP000217289"/>
    </source>
</evidence>
<reference evidence="2 3" key="1">
    <citation type="submission" date="2017-06" db="EMBL/GenBank/DDBJ databases">
        <authorList>
            <person name="Kim H.J."/>
            <person name="Triplett B.A."/>
        </authorList>
    </citation>
    <scope>NUCLEOTIDE SEQUENCE [LARGE SCALE GENOMIC DNA]</scope>
    <source>
        <strain evidence="2 3">DSM 14713</strain>
    </source>
</reference>
<dbReference type="KEGG" id="mbd:MEBOL_004951"/>
<name>A0A250IJP5_9BACT</name>
<sequence>MPSADAIRKCVEGFYREGGVTARLEDAFAPWVLHSRFRLTPQEALAQSSDGNFDGGLDGFVLRPTSDGLHELVLLQAKFSEEPGLVTKGLKDLGRAAQVLESILTGSDSGLREENRVIQSLRRQVRALPEVQQQTLQITLCLTHLLKSQEAWQASPAVAKARKEMLSDLGDGPLAGRIRFMPMGPDELDTADVVPRPSAPALVRVEGTRFTLPDGDQVILGLGYLSDAVNLHVRFGQHLFSKNVRMYMAREAGKERSAASHIRESLEGICKGSIPVEHFALLHNGITLTAPKSRSGDNVNEWVLDPGQQGISVLNGCQTVYTAWAFHTDMSAKSPGGEWEARFNQVRLPVRLLLTRDEDRVRKVTIGANRQTSISPSAFYAHETVQLNLEERFARSKIFYERQEGAWDHLNRAAPERAHEFDNSLTLEDIARSIAVASHTLSLELARSPQRIFDSEDTYHRVFSEKHIASIRLLTFLYNALRATKAALGDLREEVQGLRDMKPAKFVFPVTRLLVAWMARKRPDLVRGYSRFVYHVGTSSDVRREFRLAMRHQHSGIQQLLPEVWLHTDGWHEAIDKDALKLATSKLHLKDVDIFALFETLDDDDDESAG</sequence>
<protein>
    <submittedName>
        <fullName evidence="2">Abortive infection protein</fullName>
    </submittedName>
</protein>
<evidence type="ECO:0000313" key="2">
    <source>
        <dbReference type="EMBL" id="ATB31488.1"/>
    </source>
</evidence>
<dbReference type="Pfam" id="PF10592">
    <property type="entry name" value="AIPR"/>
    <property type="match status" value="1"/>
</dbReference>
<organism evidence="2 3">
    <name type="scientific">Melittangium boletus DSM 14713</name>
    <dbReference type="NCBI Taxonomy" id="1294270"/>
    <lineage>
        <taxon>Bacteria</taxon>
        <taxon>Pseudomonadati</taxon>
        <taxon>Myxococcota</taxon>
        <taxon>Myxococcia</taxon>
        <taxon>Myxococcales</taxon>
        <taxon>Cystobacterineae</taxon>
        <taxon>Archangiaceae</taxon>
        <taxon>Melittangium</taxon>
    </lineage>
</organism>
<feature type="domain" description="Abortive phage infection protein C-terminal" evidence="1">
    <location>
        <begin position="240"/>
        <end position="514"/>
    </location>
</feature>
<evidence type="ECO:0000259" key="1">
    <source>
        <dbReference type="Pfam" id="PF10592"/>
    </source>
</evidence>
<accession>A0A250IJP5</accession>
<gene>
    <name evidence="2" type="ORF">MEBOL_004951</name>
</gene>
<keyword evidence="3" id="KW-1185">Reference proteome</keyword>
<dbReference type="InterPro" id="IPR018891">
    <property type="entry name" value="AIPR_C"/>
</dbReference>
<dbReference type="Proteomes" id="UP000217289">
    <property type="component" value="Chromosome"/>
</dbReference>
<dbReference type="AlphaFoldDB" id="A0A250IJP5"/>